<keyword evidence="8" id="KW-0010">Activator</keyword>
<keyword evidence="5 14" id="KW-0863">Zinc-finger</keyword>
<dbReference type="PANTHER" id="PTHR11618:SF5">
    <property type="entry name" value="TRANSCRIPTION FACTOR IIIB 50 KDA SUBUNIT"/>
    <property type="match status" value="1"/>
</dbReference>
<dbReference type="Gene3D" id="1.10.472.10">
    <property type="entry name" value="Cyclin-like"/>
    <property type="match status" value="2"/>
</dbReference>
<evidence type="ECO:0000256" key="12">
    <source>
        <dbReference type="ARBA" id="ARBA00042630"/>
    </source>
</evidence>
<dbReference type="GO" id="GO:0005634">
    <property type="term" value="C:nucleus"/>
    <property type="evidence" value="ECO:0007669"/>
    <property type="project" value="UniProtKB-SubCell"/>
</dbReference>
<dbReference type="SUPFAM" id="SSF57783">
    <property type="entry name" value="Zinc beta-ribbon"/>
    <property type="match status" value="1"/>
</dbReference>
<dbReference type="Ensembl" id="ENSPNAT00000036267.2">
    <property type="protein sequence ID" value="ENSPNAP00000011792.1"/>
    <property type="gene ID" value="ENSPNAG00000017490.2"/>
</dbReference>
<gene>
    <name evidence="17" type="primary">BRF2</name>
</gene>
<dbReference type="GeneID" id="108440148"/>
<dbReference type="OMA" id="DLPHPAY"/>
<dbReference type="RefSeq" id="XP_037403487.1">
    <property type="nucleotide sequence ID" value="XM_037547590.1"/>
</dbReference>
<sequence>MPSSCPECGSSNVVEDDLYSQKQWVCEDCGSLVSEGVFTTTLSDEQQSRTIPYYISTEVTKRPCANLVKGLGRVRALCRILRLSSDMEMGAVSLFERAYNHPTFIHVRLLKKEVLGGCCVLITCRQKNCPITMGTISSLLDADSALIGMVYQDLIKALSIEPTTTSISDMLESYCYGYKLSPGEVSEVFAEPTRRLVERSAALVELAADTWLVTGRHPLPILMACVYVAWQSLKPMDRMKCTLNKFCQISRLSKEVCAERKDTVQKRISELRHVLCKLGRELPWLRGDTVEPSTVARLVDDILKHRQTLMLKALRHYEQEAEPDLSDCTATDEADQLPITDPAAPSQPLLTSKLDQKDQLSGKDMDILKTSGQSELKCGDKAVEESVPPAGQEHWGKRHLFLPPSVRTEKRPRVDAPELTVTGYEEISDSEIEAYIRSPEEVRRYLAVKRKLKDDED</sequence>
<dbReference type="PROSITE" id="PS51134">
    <property type="entry name" value="ZF_TFIIB"/>
    <property type="match status" value="1"/>
</dbReference>
<dbReference type="AlphaFoldDB" id="A0A3B4CIG4"/>
<evidence type="ECO:0000256" key="1">
    <source>
        <dbReference type="ARBA" id="ARBA00004123"/>
    </source>
</evidence>
<dbReference type="OrthoDB" id="2121711at2759"/>
<evidence type="ECO:0000313" key="17">
    <source>
        <dbReference type="Ensembl" id="ENSPNAP00000011792.1"/>
    </source>
</evidence>
<dbReference type="InterPro" id="IPR036915">
    <property type="entry name" value="Cyclin-like_sf"/>
</dbReference>
<evidence type="ECO:0000259" key="16">
    <source>
        <dbReference type="PROSITE" id="PS51134"/>
    </source>
</evidence>
<proteinExistence type="inferred from homology"/>
<dbReference type="Pfam" id="PF21886">
    <property type="entry name" value="BRF2-like_C_cyclin_rpt"/>
    <property type="match status" value="1"/>
</dbReference>
<dbReference type="CDD" id="cd20555">
    <property type="entry name" value="CYCLIN_BRF2"/>
    <property type="match status" value="1"/>
</dbReference>
<keyword evidence="3" id="KW-0479">Metal-binding</keyword>
<dbReference type="GeneTree" id="ENSGT00390000002288"/>
<evidence type="ECO:0000256" key="10">
    <source>
        <dbReference type="ARBA" id="ARBA00023242"/>
    </source>
</evidence>
<dbReference type="InterPro" id="IPR013137">
    <property type="entry name" value="Znf_TFIIB"/>
</dbReference>
<evidence type="ECO:0000256" key="9">
    <source>
        <dbReference type="ARBA" id="ARBA00023163"/>
    </source>
</evidence>
<feature type="region of interest" description="Disordered" evidence="15">
    <location>
        <begin position="336"/>
        <end position="358"/>
    </location>
</feature>
<evidence type="ECO:0000256" key="6">
    <source>
        <dbReference type="ARBA" id="ARBA00022833"/>
    </source>
</evidence>
<dbReference type="STRING" id="42514.ENSPNAP00000011792"/>
<keyword evidence="10" id="KW-0539">Nucleus</keyword>
<reference evidence="17 18" key="1">
    <citation type="submission" date="2020-10" db="EMBL/GenBank/DDBJ databases">
        <title>Pygocentrus nattereri (red-bellied piranha) genome, fPygNat1, primary haplotype.</title>
        <authorList>
            <person name="Myers G."/>
            <person name="Meyer A."/>
            <person name="Karagic N."/>
            <person name="Pippel M."/>
            <person name="Winkler S."/>
            <person name="Tracey A."/>
            <person name="Wood J."/>
            <person name="Formenti G."/>
            <person name="Howe K."/>
            <person name="Fedrigo O."/>
            <person name="Jarvis E.D."/>
        </authorList>
    </citation>
    <scope>NUCLEOTIDE SEQUENCE [LARGE SCALE GENOMIC DNA]</scope>
</reference>
<evidence type="ECO:0000256" key="7">
    <source>
        <dbReference type="ARBA" id="ARBA00023015"/>
    </source>
</evidence>
<dbReference type="GO" id="GO:0017025">
    <property type="term" value="F:TBP-class protein binding"/>
    <property type="evidence" value="ECO:0007669"/>
    <property type="project" value="TreeGrafter"/>
</dbReference>
<protein>
    <recommendedName>
        <fullName evidence="11">Transcription factor IIIB 50 kDa subunit</fullName>
    </recommendedName>
    <alternativeName>
        <fullName evidence="12">B-related factor 2</fullName>
    </alternativeName>
</protein>
<dbReference type="GO" id="GO:0070897">
    <property type="term" value="P:transcription preinitiation complex assembly"/>
    <property type="evidence" value="ECO:0007669"/>
    <property type="project" value="InterPro"/>
</dbReference>
<name>A0A3B4CIG4_PYGNA</name>
<dbReference type="Gene3D" id="2.20.25.10">
    <property type="match status" value="1"/>
</dbReference>
<dbReference type="InterPro" id="IPR054078">
    <property type="entry name" value="BRF2-like_C"/>
</dbReference>
<evidence type="ECO:0000256" key="14">
    <source>
        <dbReference type="PROSITE-ProRule" id="PRU00469"/>
    </source>
</evidence>
<evidence type="ECO:0000256" key="8">
    <source>
        <dbReference type="ARBA" id="ARBA00023159"/>
    </source>
</evidence>
<dbReference type="SUPFAM" id="SSF47954">
    <property type="entry name" value="Cyclin-like"/>
    <property type="match status" value="2"/>
</dbReference>
<keyword evidence="4" id="KW-0677">Repeat</keyword>
<dbReference type="InterPro" id="IPR000812">
    <property type="entry name" value="TFIIB"/>
</dbReference>
<keyword evidence="6" id="KW-0862">Zinc</keyword>
<keyword evidence="7" id="KW-0805">Transcription regulation</keyword>
<organism evidence="17 18">
    <name type="scientific">Pygocentrus nattereri</name>
    <name type="common">Red-bellied piranha</name>
    <dbReference type="NCBI Taxonomy" id="42514"/>
    <lineage>
        <taxon>Eukaryota</taxon>
        <taxon>Metazoa</taxon>
        <taxon>Chordata</taxon>
        <taxon>Craniata</taxon>
        <taxon>Vertebrata</taxon>
        <taxon>Euteleostomi</taxon>
        <taxon>Actinopterygii</taxon>
        <taxon>Neopterygii</taxon>
        <taxon>Teleostei</taxon>
        <taxon>Ostariophysi</taxon>
        <taxon>Characiformes</taxon>
        <taxon>Characoidei</taxon>
        <taxon>Pygocentrus</taxon>
    </lineage>
</organism>
<keyword evidence="9" id="KW-0804">Transcription</keyword>
<evidence type="ECO:0000256" key="4">
    <source>
        <dbReference type="ARBA" id="ARBA00022737"/>
    </source>
</evidence>
<dbReference type="RefSeq" id="XP_017574375.1">
    <property type="nucleotide sequence ID" value="XM_017718886.2"/>
</dbReference>
<comment type="similarity">
    <text evidence="2">Belongs to the TFIIB family.</text>
</comment>
<evidence type="ECO:0000313" key="18">
    <source>
        <dbReference type="Proteomes" id="UP001501920"/>
    </source>
</evidence>
<comment type="subcellular location">
    <subcellularLocation>
        <location evidence="1">Nucleus</location>
    </subcellularLocation>
</comment>
<evidence type="ECO:0000256" key="11">
    <source>
        <dbReference type="ARBA" id="ARBA00039848"/>
    </source>
</evidence>
<evidence type="ECO:0000256" key="15">
    <source>
        <dbReference type="SAM" id="MobiDB-lite"/>
    </source>
</evidence>
<dbReference type="PANTHER" id="PTHR11618">
    <property type="entry name" value="TRANSCRIPTION INITIATION FACTOR IIB-RELATED"/>
    <property type="match status" value="1"/>
</dbReference>
<feature type="domain" description="TFIIB-type" evidence="16">
    <location>
        <begin position="1"/>
        <end position="34"/>
    </location>
</feature>
<evidence type="ECO:0000256" key="2">
    <source>
        <dbReference type="ARBA" id="ARBA00010857"/>
    </source>
</evidence>
<evidence type="ECO:0000256" key="3">
    <source>
        <dbReference type="ARBA" id="ARBA00022723"/>
    </source>
</evidence>
<dbReference type="GO" id="GO:0097550">
    <property type="term" value="C:transcription preinitiation complex"/>
    <property type="evidence" value="ECO:0007669"/>
    <property type="project" value="TreeGrafter"/>
</dbReference>
<comment type="function">
    <text evidence="13">General activator of RNA polymerase III transcription. Factor exclusively required for RNA polymerase III transcription of genes with promoter elements upstream of the initiation sites. Contributes to the regulation of gene expression; functions as activator in the absence of oxidative stress. Down-regulates expression of target genes in response to oxidative stress. Overexpression protects cells against apoptosis in response to oxidative stress.</text>
</comment>
<reference evidence="17" key="2">
    <citation type="submission" date="2025-08" db="UniProtKB">
        <authorList>
            <consortium name="Ensembl"/>
        </authorList>
    </citation>
    <scope>IDENTIFICATION</scope>
</reference>
<evidence type="ECO:0000256" key="13">
    <source>
        <dbReference type="ARBA" id="ARBA00045875"/>
    </source>
</evidence>
<dbReference type="Proteomes" id="UP001501920">
    <property type="component" value="Chromosome 18"/>
</dbReference>
<reference evidence="17" key="3">
    <citation type="submission" date="2025-09" db="UniProtKB">
        <authorList>
            <consortium name="Ensembl"/>
        </authorList>
    </citation>
    <scope>IDENTIFICATION</scope>
</reference>
<accession>A0A3B4CIG4</accession>
<dbReference type="GO" id="GO:0008270">
    <property type="term" value="F:zinc ion binding"/>
    <property type="evidence" value="ECO:0007669"/>
    <property type="project" value="UniProtKB-KW"/>
</dbReference>
<evidence type="ECO:0000256" key="5">
    <source>
        <dbReference type="ARBA" id="ARBA00022771"/>
    </source>
</evidence>
<keyword evidence="18" id="KW-1185">Reference proteome</keyword>
<dbReference type="CTD" id="55290"/>